<accession>A0A8C3I3C9</accession>
<feature type="binding site" evidence="6">
    <location>
        <position position="261"/>
    </location>
    <ligand>
        <name>Ca(2+)</name>
        <dbReference type="ChEBI" id="CHEBI:29108"/>
        <label>1</label>
    </ligand>
</feature>
<dbReference type="FunFam" id="1.10.246.10:FF:000002">
    <property type="entry name" value="Serum albumin"/>
    <property type="match status" value="2"/>
</dbReference>
<comment type="subcellular location">
    <subcellularLocation>
        <location evidence="1">Secreted</location>
    </subcellularLocation>
</comment>
<dbReference type="InterPro" id="IPR020858">
    <property type="entry name" value="Serum_albumin-like"/>
</dbReference>
<organism evidence="10 11">
    <name type="scientific">Chrysemys picta bellii</name>
    <name type="common">Western painted turtle</name>
    <name type="synonym">Emys bellii</name>
    <dbReference type="NCBI Taxonomy" id="8478"/>
    <lineage>
        <taxon>Eukaryota</taxon>
        <taxon>Metazoa</taxon>
        <taxon>Chordata</taxon>
        <taxon>Craniata</taxon>
        <taxon>Vertebrata</taxon>
        <taxon>Euteleostomi</taxon>
        <taxon>Archelosauria</taxon>
        <taxon>Testudinata</taxon>
        <taxon>Testudines</taxon>
        <taxon>Cryptodira</taxon>
        <taxon>Durocryptodira</taxon>
        <taxon>Testudinoidea</taxon>
        <taxon>Emydidae</taxon>
        <taxon>Chrysemys</taxon>
    </lineage>
</organism>
<dbReference type="SUPFAM" id="SSF48552">
    <property type="entry name" value="Serum albumin-like"/>
    <property type="match status" value="3"/>
</dbReference>
<feature type="domain" description="Albumin" evidence="9">
    <location>
        <begin position="18"/>
        <end position="203"/>
    </location>
</feature>
<dbReference type="GO" id="GO:0005737">
    <property type="term" value="C:cytoplasm"/>
    <property type="evidence" value="ECO:0007669"/>
    <property type="project" value="TreeGrafter"/>
</dbReference>
<keyword evidence="3 8" id="KW-0732">Signal</keyword>
<dbReference type="InterPro" id="IPR021177">
    <property type="entry name" value="Serum_albumin/AFP/Afamin"/>
</dbReference>
<keyword evidence="5 7" id="KW-1015">Disulfide bond</keyword>
<evidence type="ECO:0000259" key="9">
    <source>
        <dbReference type="PROSITE" id="PS51438"/>
    </source>
</evidence>
<evidence type="ECO:0000256" key="8">
    <source>
        <dbReference type="SAM" id="SignalP"/>
    </source>
</evidence>
<feature type="binding site" evidence="6">
    <location>
        <position position="264"/>
    </location>
    <ligand>
        <name>Zn(2+)</name>
        <dbReference type="ChEBI" id="CHEBI:29105"/>
    </ligand>
</feature>
<gene>
    <name evidence="10" type="primary">AFP</name>
</gene>
<feature type="disulfide bond" evidence="7">
    <location>
        <begin position="75"/>
        <end position="84"/>
    </location>
</feature>
<dbReference type="PANTHER" id="PTHR11385">
    <property type="entry name" value="SERUM ALBUMIN-RELATED"/>
    <property type="match status" value="1"/>
</dbReference>
<feature type="disulfide bond" evidence="7">
    <location>
        <begin position="282"/>
        <end position="296"/>
    </location>
</feature>
<feature type="disulfide bond" evidence="7">
    <location>
        <begin position="262"/>
        <end position="270"/>
    </location>
</feature>
<feature type="disulfide bond" evidence="7">
    <location>
        <begin position="217"/>
        <end position="263"/>
    </location>
</feature>
<feature type="domain" description="Albumin" evidence="9">
    <location>
        <begin position="397"/>
        <end position="587"/>
    </location>
</feature>
<feature type="binding site" evidence="6">
    <location>
        <position position="27"/>
    </location>
    <ligand>
        <name>Cu cation</name>
        <dbReference type="ChEBI" id="CHEBI:23378"/>
    </ligand>
</feature>
<protein>
    <recommendedName>
        <fullName evidence="9">Albumin domain-containing protein</fullName>
    </recommendedName>
</protein>
<feature type="disulfide bond" evidence="7">
    <location>
        <begin position="146"/>
        <end position="191"/>
    </location>
</feature>
<feature type="disulfide bond" evidence="7">
    <location>
        <begin position="190"/>
        <end position="199"/>
    </location>
</feature>
<feature type="disulfide bond" evidence="7">
    <location>
        <begin position="111"/>
        <end position="122"/>
    </location>
</feature>
<dbReference type="CDD" id="cd00015">
    <property type="entry name" value="ALBUMIN"/>
    <property type="match status" value="2"/>
</dbReference>
<feature type="signal peptide" evidence="8">
    <location>
        <begin position="1"/>
        <end position="18"/>
    </location>
</feature>
<dbReference type="PRINTS" id="PR00802">
    <property type="entry name" value="SERUMALBUMIN"/>
</dbReference>
<dbReference type="PROSITE" id="PS51438">
    <property type="entry name" value="ALBUMIN_2"/>
    <property type="match status" value="3"/>
</dbReference>
<sequence>MKWGTFISFIFLVSFTESKTLPRRYRHVGKNISCIYVTVLSCCSVLAIFAQNVQEITYEEAAKMVKDVTDLAQKCVASKEDPTCLKPLTAIFLDEICHEQGLPEKYGLAACCAKTDPERNECFLSHKNSTPGFIPPFEKPDAEQGCKQYQEDRVALLGLYIYELARRHPFLYSPTILSGAGHYEELMKVCCKADDKNACFNEKVFLRESGLVEEQTCEILKKFGERALKALKLVQISQKFPKIDFATATKLATDTVHMHTECCHGDMMDCIHERVELSTYVCAHKDTVSTKLSDCCEKQETERSECIVNLENDDKPADLSPKVREFIEDKDVCEHFAKEQDAFLARFVYEYSRRHPEFSHLMLLRVSKGYQELLENCCKTSNPPECYGKGEEMLKKQVQESQELLKANCDFYKAHGEGCSFRLLVRYTKKMPQLSSRELLHFTKEMAAVGGKCCPLSEDKIFPCVDLVLGQICRRHYDSTINPKVCKCCSNSYALRRPCFSKLEIDEKYVPIPLTPDLFTFHEDLCATQETVLQKKKLLIRLVKYKPTITDEQLKSIITSFLGMREKCCKAEDHEACFGEEVASFFSHASLIKKEGRPGRCAYLYFKNLLQLPRMVPFRFLKKEPYCLHLNI</sequence>
<evidence type="ECO:0000256" key="5">
    <source>
        <dbReference type="ARBA" id="ARBA00023157"/>
    </source>
</evidence>
<feature type="binding site" evidence="6">
    <location>
        <position position="266"/>
    </location>
    <ligand>
        <name>Zn(2+)</name>
        <dbReference type="ChEBI" id="CHEBI:29105"/>
    </ligand>
</feature>
<feature type="chain" id="PRO_5034450177" description="Albumin domain-containing protein" evidence="8">
    <location>
        <begin position="19"/>
        <end position="632"/>
    </location>
</feature>
<dbReference type="FunFam" id="1.10.246.10:FF:000001">
    <property type="entry name" value="Serum albumin"/>
    <property type="match status" value="1"/>
</dbReference>
<feature type="disulfide bond" evidence="7">
    <location>
        <begin position="97"/>
        <end position="112"/>
    </location>
</feature>
<feature type="disulfide bond" evidence="7">
    <location>
        <begin position="473"/>
        <end position="489"/>
    </location>
</feature>
<keyword evidence="6" id="KW-0186">Copper</keyword>
<dbReference type="InterPro" id="IPR020857">
    <property type="entry name" value="Serum_albumin_CS"/>
</dbReference>
<feature type="disulfide bond" evidence="7">
    <location>
        <begin position="488"/>
        <end position="499"/>
    </location>
</feature>
<dbReference type="GO" id="GO:0072562">
    <property type="term" value="C:blood microparticle"/>
    <property type="evidence" value="ECO:0007669"/>
    <property type="project" value="TreeGrafter"/>
</dbReference>
<evidence type="ECO:0000256" key="6">
    <source>
        <dbReference type="PIRSR" id="PIRSR002520-1"/>
    </source>
</evidence>
<feature type="domain" description="Albumin" evidence="9">
    <location>
        <begin position="204"/>
        <end position="396"/>
    </location>
</feature>
<keyword evidence="6" id="KW-0862">Zinc</keyword>
<dbReference type="AlphaFoldDB" id="A0A8C3I3C9"/>
<evidence type="ECO:0000256" key="1">
    <source>
        <dbReference type="ARBA" id="ARBA00004613"/>
    </source>
</evidence>
<dbReference type="InterPro" id="IPR014760">
    <property type="entry name" value="Serum_albumin_N"/>
</dbReference>
<dbReference type="PRINTS" id="PR00803">
    <property type="entry name" value="AFETOPROTEIN"/>
</dbReference>
<dbReference type="Ensembl" id="ENSCPBT00000032657.1">
    <property type="protein sequence ID" value="ENSCPBP00000027765.1"/>
    <property type="gene ID" value="ENSCPBG00000019581.1"/>
</dbReference>
<dbReference type="PANTHER" id="PTHR11385:SF14">
    <property type="entry name" value="AFAMIN"/>
    <property type="match status" value="1"/>
</dbReference>
<proteinExistence type="predicted"/>
<evidence type="ECO:0000313" key="10">
    <source>
        <dbReference type="Ensembl" id="ENSCPBP00000027765.1"/>
    </source>
</evidence>
<dbReference type="GeneTree" id="ENSGT00390000000113"/>
<keyword evidence="11" id="KW-1185">Reference proteome</keyword>
<dbReference type="PROSITE" id="PS00212">
    <property type="entry name" value="ALBUMIN_1"/>
    <property type="match status" value="1"/>
</dbReference>
<dbReference type="Gene3D" id="1.10.246.10">
    <property type="match status" value="6"/>
</dbReference>
<name>A0A8C3I3C9_CHRPI</name>
<evidence type="ECO:0000256" key="3">
    <source>
        <dbReference type="ARBA" id="ARBA00022729"/>
    </source>
</evidence>
<feature type="disulfide bond" evidence="7">
    <location>
        <begin position="453"/>
        <end position="464"/>
    </location>
</feature>
<keyword evidence="6" id="KW-0479">Metal-binding</keyword>
<dbReference type="Pfam" id="PF00273">
    <property type="entry name" value="Serum_albumin"/>
    <property type="match status" value="3"/>
</dbReference>
<evidence type="ECO:0000256" key="4">
    <source>
        <dbReference type="ARBA" id="ARBA00022737"/>
    </source>
</evidence>
<reference evidence="10" key="2">
    <citation type="submission" date="2025-09" db="UniProtKB">
        <authorList>
            <consortium name="Ensembl"/>
        </authorList>
    </citation>
    <scope>IDENTIFICATION</scope>
</reference>
<dbReference type="GO" id="GO:0046872">
    <property type="term" value="F:metal ion binding"/>
    <property type="evidence" value="ECO:0007669"/>
    <property type="project" value="UniProtKB-KW"/>
</dbReference>
<dbReference type="SMART" id="SM00103">
    <property type="entry name" value="ALBUMIN"/>
    <property type="match status" value="3"/>
</dbReference>
<feature type="binding site" evidence="6">
    <location>
        <position position="266"/>
    </location>
    <ligand>
        <name>Ca(2+)</name>
        <dbReference type="ChEBI" id="CHEBI:29108"/>
        <label>1</label>
    </ligand>
</feature>
<feature type="disulfide bond" evidence="7">
    <location>
        <begin position="409"/>
        <end position="454"/>
    </location>
</feature>
<dbReference type="Proteomes" id="UP000694380">
    <property type="component" value="Unplaced"/>
</dbReference>
<dbReference type="InterPro" id="IPR000264">
    <property type="entry name" value="ALB/AFP/VDB"/>
</dbReference>
<evidence type="ECO:0000256" key="2">
    <source>
        <dbReference type="ARBA" id="ARBA00022525"/>
    </source>
</evidence>
<keyword evidence="2" id="KW-0964">Secreted</keyword>
<keyword evidence="4" id="KW-0677">Repeat</keyword>
<feature type="disulfide bond" evidence="7">
    <location>
        <begin position="295"/>
        <end position="306"/>
    </location>
</feature>
<evidence type="ECO:0000313" key="11">
    <source>
        <dbReference type="Proteomes" id="UP000694380"/>
    </source>
</evidence>
<keyword evidence="6" id="KW-0106">Calcium</keyword>
<feature type="disulfide bond" evidence="7">
    <location>
        <begin position="333"/>
        <end position="378"/>
    </location>
</feature>
<feature type="disulfide bond" evidence="7">
    <location>
        <begin position="377"/>
        <end position="386"/>
    </location>
</feature>
<feature type="disulfide bond" evidence="7">
    <location>
        <begin position="526"/>
        <end position="569"/>
    </location>
</feature>
<reference evidence="10" key="1">
    <citation type="submission" date="2025-08" db="UniProtKB">
        <authorList>
            <consortium name="Ensembl"/>
        </authorList>
    </citation>
    <scope>IDENTIFICATION</scope>
</reference>
<dbReference type="PIRSF" id="PIRSF002520">
    <property type="entry name" value="Serum_albumin_subgroup"/>
    <property type="match status" value="1"/>
</dbReference>
<feature type="disulfide bond" evidence="7">
    <location>
        <begin position="568"/>
        <end position="577"/>
    </location>
</feature>
<evidence type="ECO:0000256" key="7">
    <source>
        <dbReference type="PIRSR" id="PIRSR002520-2"/>
    </source>
</evidence>